<dbReference type="GO" id="GO:0005886">
    <property type="term" value="C:plasma membrane"/>
    <property type="evidence" value="ECO:0007669"/>
    <property type="project" value="UniProtKB-SubCell"/>
</dbReference>
<dbReference type="KEGG" id="hsn:DV733_00495"/>
<feature type="transmembrane region" description="Helical" evidence="6">
    <location>
        <begin position="21"/>
        <end position="39"/>
    </location>
</feature>
<feature type="transmembrane region" description="Helical" evidence="6">
    <location>
        <begin position="108"/>
        <end position="126"/>
    </location>
</feature>
<evidence type="ECO:0000256" key="1">
    <source>
        <dbReference type="ARBA" id="ARBA00004651"/>
    </source>
</evidence>
<dbReference type="Proteomes" id="UP000296706">
    <property type="component" value="Chromosome"/>
</dbReference>
<feature type="transmembrane region" description="Helical" evidence="6">
    <location>
        <begin position="347"/>
        <end position="368"/>
    </location>
</feature>
<evidence type="ECO:0000259" key="7">
    <source>
        <dbReference type="PROSITE" id="PS50850"/>
    </source>
</evidence>
<evidence type="ECO:0000256" key="5">
    <source>
        <dbReference type="ARBA" id="ARBA00023136"/>
    </source>
</evidence>
<dbReference type="Pfam" id="PF07690">
    <property type="entry name" value="MFS_1"/>
    <property type="match status" value="1"/>
</dbReference>
<keyword evidence="5 6" id="KW-0472">Membrane</keyword>
<feature type="transmembrane region" description="Helical" evidence="6">
    <location>
        <begin position="260"/>
        <end position="280"/>
    </location>
</feature>
<dbReference type="GO" id="GO:0022857">
    <property type="term" value="F:transmembrane transporter activity"/>
    <property type="evidence" value="ECO:0007669"/>
    <property type="project" value="InterPro"/>
</dbReference>
<keyword evidence="4 6" id="KW-1133">Transmembrane helix</keyword>
<feature type="transmembrane region" description="Helical" evidence="6">
    <location>
        <begin position="51"/>
        <end position="70"/>
    </location>
</feature>
<name>A0A4D6H9R9_9EURY</name>
<keyword evidence="2" id="KW-1003">Cell membrane</keyword>
<evidence type="ECO:0000256" key="2">
    <source>
        <dbReference type="ARBA" id="ARBA00022475"/>
    </source>
</evidence>
<evidence type="ECO:0000256" key="6">
    <source>
        <dbReference type="SAM" id="Phobius"/>
    </source>
</evidence>
<proteinExistence type="predicted"/>
<feature type="transmembrane region" description="Helical" evidence="6">
    <location>
        <begin position="222"/>
        <end position="248"/>
    </location>
</feature>
<keyword evidence="3 6" id="KW-0812">Transmembrane</keyword>
<evidence type="ECO:0000256" key="3">
    <source>
        <dbReference type="ARBA" id="ARBA00022692"/>
    </source>
</evidence>
<reference evidence="8 9" key="1">
    <citation type="journal article" date="2019" name="Nat. Commun.">
        <title>A new type of DNA phosphorothioation-based antiviral system in archaea.</title>
        <authorList>
            <person name="Xiong L."/>
            <person name="Liu S."/>
            <person name="Chen S."/>
            <person name="Xiao Y."/>
            <person name="Zhu B."/>
            <person name="Gao Y."/>
            <person name="Zhang Y."/>
            <person name="Chen B."/>
            <person name="Luo J."/>
            <person name="Deng Z."/>
            <person name="Chen X."/>
            <person name="Wang L."/>
            <person name="Chen S."/>
        </authorList>
    </citation>
    <scope>NUCLEOTIDE SEQUENCE [LARGE SCALE GENOMIC DNA]</scope>
    <source>
        <strain evidence="8 9">CBA1105</strain>
    </source>
</reference>
<feature type="transmembrane region" description="Helical" evidence="6">
    <location>
        <begin position="375"/>
        <end position="394"/>
    </location>
</feature>
<dbReference type="EMBL" id="CP031310">
    <property type="protein sequence ID" value="QCC49792.1"/>
    <property type="molecule type" value="Genomic_DNA"/>
</dbReference>
<dbReference type="SUPFAM" id="SSF103473">
    <property type="entry name" value="MFS general substrate transporter"/>
    <property type="match status" value="1"/>
</dbReference>
<dbReference type="InterPro" id="IPR011701">
    <property type="entry name" value="MFS"/>
</dbReference>
<accession>A0A4D6H9R9</accession>
<comment type="subcellular location">
    <subcellularLocation>
        <location evidence="1">Cell membrane</location>
        <topology evidence="1">Multi-pass membrane protein</topology>
    </subcellularLocation>
</comment>
<gene>
    <name evidence="8" type="ORF">DV733_00495</name>
</gene>
<organism evidence="8 9">
    <name type="scientific">Halapricum salinum</name>
    <dbReference type="NCBI Taxonomy" id="1457250"/>
    <lineage>
        <taxon>Archaea</taxon>
        <taxon>Methanobacteriati</taxon>
        <taxon>Methanobacteriota</taxon>
        <taxon>Stenosarchaea group</taxon>
        <taxon>Halobacteria</taxon>
        <taxon>Halobacteriales</taxon>
        <taxon>Haloarculaceae</taxon>
        <taxon>Halapricum</taxon>
    </lineage>
</organism>
<feature type="transmembrane region" description="Helical" evidence="6">
    <location>
        <begin position="82"/>
        <end position="102"/>
    </location>
</feature>
<evidence type="ECO:0000256" key="4">
    <source>
        <dbReference type="ARBA" id="ARBA00022989"/>
    </source>
</evidence>
<dbReference type="PANTHER" id="PTHR43124">
    <property type="entry name" value="PURINE EFFLUX PUMP PBUE"/>
    <property type="match status" value="1"/>
</dbReference>
<dbReference type="AlphaFoldDB" id="A0A4D6H9R9"/>
<evidence type="ECO:0000313" key="8">
    <source>
        <dbReference type="EMBL" id="QCC49792.1"/>
    </source>
</evidence>
<keyword evidence="9" id="KW-1185">Reference proteome</keyword>
<dbReference type="PANTHER" id="PTHR43124:SF3">
    <property type="entry name" value="CHLORAMPHENICOL EFFLUX PUMP RV0191"/>
    <property type="match status" value="1"/>
</dbReference>
<dbReference type="InterPro" id="IPR050189">
    <property type="entry name" value="MFS_Efflux_Transporters"/>
</dbReference>
<dbReference type="PROSITE" id="PS50850">
    <property type="entry name" value="MFS"/>
    <property type="match status" value="1"/>
</dbReference>
<dbReference type="STRING" id="1457250.GCA_000755225_02391"/>
<feature type="transmembrane region" description="Helical" evidence="6">
    <location>
        <begin position="174"/>
        <end position="194"/>
    </location>
</feature>
<feature type="transmembrane region" description="Helical" evidence="6">
    <location>
        <begin position="147"/>
        <end position="168"/>
    </location>
</feature>
<feature type="transmembrane region" description="Helical" evidence="6">
    <location>
        <begin position="292"/>
        <end position="319"/>
    </location>
</feature>
<dbReference type="InterPro" id="IPR020846">
    <property type="entry name" value="MFS_dom"/>
</dbReference>
<feature type="domain" description="Major facilitator superfamily (MFS) profile" evidence="7">
    <location>
        <begin position="21"/>
        <end position="397"/>
    </location>
</feature>
<sequence>MAVATRIREVLVAVNQSRSRLLGTVAAGWFLVLGMRFVIPAILPTIRTEYAISNATAGVAVTILWLAYAGMQFPTGVFIDRVGERVLLVGSMLLSALGLLAYSFAPVFSLFLVATVVFGLGTGLYGPTRGTVLSRCFADREGVAFGTVLAAGSAGAALLPFLAALAIGSVGWRIALAGAAPIFLVVAIGLWWIVPARPTARTDRSLLPDLRASVAGFRDRRLLLAVAGATLMLFGFQGVTAFLTTYLFEQKGLSQGLAGGLLSLLFVGGALAQTTTGALADRYGTPRVLAGVAFVSVVPLVALPLLSGPVALGVASFVIGFRMSSGPLSNAYIVDVLPDDVEGTAWGLLRTSFFVVGSFGSVLVGLMADWNVFDGAFYLLAGLTALAGLIYLVLPER</sequence>
<dbReference type="InterPro" id="IPR036259">
    <property type="entry name" value="MFS_trans_sf"/>
</dbReference>
<evidence type="ECO:0000313" key="9">
    <source>
        <dbReference type="Proteomes" id="UP000296706"/>
    </source>
</evidence>
<dbReference type="OrthoDB" id="204820at2157"/>
<dbReference type="Gene3D" id="1.20.1250.20">
    <property type="entry name" value="MFS general substrate transporter like domains"/>
    <property type="match status" value="2"/>
</dbReference>
<protein>
    <submittedName>
        <fullName evidence="8">MFS transporter</fullName>
    </submittedName>
</protein>